<feature type="compositionally biased region" description="Low complexity" evidence="1">
    <location>
        <begin position="115"/>
        <end position="130"/>
    </location>
</feature>
<feature type="compositionally biased region" description="Low complexity" evidence="1">
    <location>
        <begin position="336"/>
        <end position="348"/>
    </location>
</feature>
<evidence type="ECO:0000256" key="1">
    <source>
        <dbReference type="SAM" id="MobiDB-lite"/>
    </source>
</evidence>
<feature type="compositionally biased region" description="Basic and acidic residues" evidence="1">
    <location>
        <begin position="131"/>
        <end position="142"/>
    </location>
</feature>
<evidence type="ECO:0000259" key="2">
    <source>
        <dbReference type="PROSITE" id="PS50858"/>
    </source>
</evidence>
<dbReference type="InterPro" id="IPR035925">
    <property type="entry name" value="BSD_dom_sf"/>
</dbReference>
<feature type="compositionally biased region" description="Low complexity" evidence="1">
    <location>
        <begin position="10"/>
        <end position="29"/>
    </location>
</feature>
<feature type="compositionally biased region" description="Acidic residues" evidence="1">
    <location>
        <begin position="322"/>
        <end position="335"/>
    </location>
</feature>
<organism evidence="3 4">
    <name type="scientific">Cercophora newfieldiana</name>
    <dbReference type="NCBI Taxonomy" id="92897"/>
    <lineage>
        <taxon>Eukaryota</taxon>
        <taxon>Fungi</taxon>
        <taxon>Dikarya</taxon>
        <taxon>Ascomycota</taxon>
        <taxon>Pezizomycotina</taxon>
        <taxon>Sordariomycetes</taxon>
        <taxon>Sordariomycetidae</taxon>
        <taxon>Sordariales</taxon>
        <taxon>Lasiosphaeriaceae</taxon>
        <taxon>Cercophora</taxon>
    </lineage>
</organism>
<dbReference type="InterPro" id="IPR051494">
    <property type="entry name" value="BSD_domain-containing"/>
</dbReference>
<feature type="domain" description="BSD" evidence="2">
    <location>
        <begin position="254"/>
        <end position="306"/>
    </location>
</feature>
<feature type="region of interest" description="Disordered" evidence="1">
    <location>
        <begin position="107"/>
        <end position="142"/>
    </location>
</feature>
<dbReference type="PROSITE" id="PS50858">
    <property type="entry name" value="BSD"/>
    <property type="match status" value="1"/>
</dbReference>
<dbReference type="Gene3D" id="1.10.3970.10">
    <property type="entry name" value="BSD domain"/>
    <property type="match status" value="1"/>
</dbReference>
<feature type="region of interest" description="Disordered" evidence="1">
    <location>
        <begin position="322"/>
        <end position="424"/>
    </location>
</feature>
<proteinExistence type="predicted"/>
<dbReference type="InterPro" id="IPR005607">
    <property type="entry name" value="BSD_dom"/>
</dbReference>
<dbReference type="PANTHER" id="PTHR16019">
    <property type="entry name" value="SYNAPSE-ASSOCIATED PROTEIN"/>
    <property type="match status" value="1"/>
</dbReference>
<keyword evidence="4" id="KW-1185">Reference proteome</keyword>
<dbReference type="GO" id="GO:0005737">
    <property type="term" value="C:cytoplasm"/>
    <property type="evidence" value="ECO:0007669"/>
    <property type="project" value="TreeGrafter"/>
</dbReference>
<dbReference type="SMART" id="SM00751">
    <property type="entry name" value="BSD"/>
    <property type="match status" value="1"/>
</dbReference>
<evidence type="ECO:0000313" key="4">
    <source>
        <dbReference type="Proteomes" id="UP001174936"/>
    </source>
</evidence>
<sequence>MDVAYDHLQESFTEETTTSSTAQSSSTGENKPAQQNTLNTEIQDAYRAFSSSPWGARIGGFFGSVVKQGESIYHEAQQELTAVSQDATRGLTDLRTTIINRTRGLSLSTVPAPAPGTSTETETTPTTSTARGRELSSEDALKESETVLSRLRGEATKRLKDLQKAEDAADEALLRFGSNLRDFLKDAIQIAPPTDGFGSGSGSGAEGGAVLFESKDAHGKRVIHTSRFDAQLHVIHANEESFTKDAIGPEYEAWYKEFDVEKKTEDIAGDLAKYPELRATMEKLVPDQVSYADFWKRYYFLRHGIETAEARRRDLLKAASAEEEVGWDEDSDDEAAPSSSAGKPAAAAADKRPGSTGSSTTLHPQTAQTLLKPSEPRKSNDEKSQADSEASYDVVGARSGVPSQAPNSPKDSRKGDDSDEEDWE</sequence>
<feature type="compositionally biased region" description="Basic and acidic residues" evidence="1">
    <location>
        <begin position="374"/>
        <end position="386"/>
    </location>
</feature>
<reference evidence="3" key="1">
    <citation type="submission" date="2023-06" db="EMBL/GenBank/DDBJ databases">
        <title>Genome-scale phylogeny and comparative genomics of the fungal order Sordariales.</title>
        <authorList>
            <consortium name="Lawrence Berkeley National Laboratory"/>
            <person name="Hensen N."/>
            <person name="Bonometti L."/>
            <person name="Westerberg I."/>
            <person name="Brannstrom I.O."/>
            <person name="Guillou S."/>
            <person name="Cros-Aarteil S."/>
            <person name="Calhoun S."/>
            <person name="Haridas S."/>
            <person name="Kuo A."/>
            <person name="Mondo S."/>
            <person name="Pangilinan J."/>
            <person name="Riley R."/>
            <person name="Labutti K."/>
            <person name="Andreopoulos B."/>
            <person name="Lipzen A."/>
            <person name="Chen C."/>
            <person name="Yanf M."/>
            <person name="Daum C."/>
            <person name="Ng V."/>
            <person name="Clum A."/>
            <person name="Steindorff A."/>
            <person name="Ohm R."/>
            <person name="Martin F."/>
            <person name="Silar P."/>
            <person name="Natvig D."/>
            <person name="Lalanne C."/>
            <person name="Gautier V."/>
            <person name="Ament-Velasquez S.L."/>
            <person name="Kruys A."/>
            <person name="Hutchinson M.I."/>
            <person name="Powell A.J."/>
            <person name="Barry K."/>
            <person name="Miller A.N."/>
            <person name="Grigoriev I.V."/>
            <person name="Debuchy R."/>
            <person name="Gladieux P."/>
            <person name="Thoren M.H."/>
            <person name="Johannesson H."/>
        </authorList>
    </citation>
    <scope>NUCLEOTIDE SEQUENCE</scope>
    <source>
        <strain evidence="3">SMH2532-1</strain>
    </source>
</reference>
<comment type="caution">
    <text evidence="3">The sequence shown here is derived from an EMBL/GenBank/DDBJ whole genome shotgun (WGS) entry which is preliminary data.</text>
</comment>
<dbReference type="SUPFAM" id="SSF140383">
    <property type="entry name" value="BSD domain-like"/>
    <property type="match status" value="1"/>
</dbReference>
<feature type="compositionally biased region" description="Polar residues" evidence="1">
    <location>
        <begin position="355"/>
        <end position="371"/>
    </location>
</feature>
<name>A0AA40CJH0_9PEZI</name>
<feature type="region of interest" description="Disordered" evidence="1">
    <location>
        <begin position="1"/>
        <end position="35"/>
    </location>
</feature>
<gene>
    <name evidence="3" type="ORF">B0T16DRAFT_209931</name>
</gene>
<protein>
    <recommendedName>
        <fullName evidence="2">BSD domain-containing protein</fullName>
    </recommendedName>
</protein>
<dbReference type="EMBL" id="JAULSV010000006">
    <property type="protein sequence ID" value="KAK0641166.1"/>
    <property type="molecule type" value="Genomic_DNA"/>
</dbReference>
<dbReference type="PANTHER" id="PTHR16019:SF5">
    <property type="entry name" value="BSD DOMAIN-CONTAINING PROTEIN 1"/>
    <property type="match status" value="1"/>
</dbReference>
<evidence type="ECO:0000313" key="3">
    <source>
        <dbReference type="EMBL" id="KAK0641166.1"/>
    </source>
</evidence>
<accession>A0AA40CJH0</accession>
<dbReference type="Proteomes" id="UP001174936">
    <property type="component" value="Unassembled WGS sequence"/>
</dbReference>
<dbReference type="Pfam" id="PF03909">
    <property type="entry name" value="BSD"/>
    <property type="match status" value="1"/>
</dbReference>
<dbReference type="AlphaFoldDB" id="A0AA40CJH0"/>